<evidence type="ECO:0000313" key="2">
    <source>
        <dbReference type="Proteomes" id="UP001239111"/>
    </source>
</evidence>
<feature type="non-terminal residue" evidence="1">
    <location>
        <position position="372"/>
    </location>
</feature>
<reference evidence="1" key="1">
    <citation type="submission" date="2023-04" db="EMBL/GenBank/DDBJ databases">
        <title>A chromosome-level genome assembly of the parasitoid wasp Eretmocerus hayati.</title>
        <authorList>
            <person name="Zhong Y."/>
            <person name="Liu S."/>
            <person name="Liu Y."/>
        </authorList>
    </citation>
    <scope>NUCLEOTIDE SEQUENCE</scope>
    <source>
        <strain evidence="1">ZJU_SS_LIU_2023</strain>
    </source>
</reference>
<evidence type="ECO:0000313" key="1">
    <source>
        <dbReference type="EMBL" id="KAJ8684021.1"/>
    </source>
</evidence>
<proteinExistence type="predicted"/>
<keyword evidence="2" id="KW-1185">Reference proteome</keyword>
<dbReference type="Proteomes" id="UP001239111">
    <property type="component" value="Chromosome 1"/>
</dbReference>
<accession>A0ACC2PKN1</accession>
<comment type="caution">
    <text evidence="1">The sequence shown here is derived from an EMBL/GenBank/DDBJ whole genome shotgun (WGS) entry which is preliminary data.</text>
</comment>
<gene>
    <name evidence="1" type="ORF">QAD02_019813</name>
</gene>
<name>A0ACC2PKN1_9HYME</name>
<protein>
    <submittedName>
        <fullName evidence="1">Uncharacterized protein</fullName>
    </submittedName>
</protein>
<sequence>MDKQRKEQAPNPRCTANILSIVTFAWLFKIFSIGYRREIKKEDLYSPLKEHSSHYLGEKISKLWDEEAIKCKNSQEKLTPSLLRVLTRYFGNDFLLFGICLGIIEFGVKTTQPIILSYLLKYFGNKCVMSQRNALYWGSLLILGLVIDCIVSYHVFHGLTHMGMKLRVACSSLIYKKILRISKVATEDKMCSGQIMNLLTNDVNRLDYSVFMIHYIWIAPLQTIVVSYLLYQEMGLAPLIGIIALIMFIPIHGCYGRLVSKFTREFSHKTDERLRLTNEILKGITVIKMYAWENWFQDIVEKARRTEIKSVKNSLVATELIWSLEKYIPRLGIFMTILVYIMCGNDIDAAKAFLVTAFFNVLRSSLYRTLSL</sequence>
<dbReference type="EMBL" id="CM056741">
    <property type="protein sequence ID" value="KAJ8684021.1"/>
    <property type="molecule type" value="Genomic_DNA"/>
</dbReference>
<organism evidence="1 2">
    <name type="scientific">Eretmocerus hayati</name>
    <dbReference type="NCBI Taxonomy" id="131215"/>
    <lineage>
        <taxon>Eukaryota</taxon>
        <taxon>Metazoa</taxon>
        <taxon>Ecdysozoa</taxon>
        <taxon>Arthropoda</taxon>
        <taxon>Hexapoda</taxon>
        <taxon>Insecta</taxon>
        <taxon>Pterygota</taxon>
        <taxon>Neoptera</taxon>
        <taxon>Endopterygota</taxon>
        <taxon>Hymenoptera</taxon>
        <taxon>Apocrita</taxon>
        <taxon>Proctotrupomorpha</taxon>
        <taxon>Chalcidoidea</taxon>
        <taxon>Aphelinidae</taxon>
        <taxon>Aphelininae</taxon>
        <taxon>Eretmocerus</taxon>
    </lineage>
</organism>